<dbReference type="AlphaFoldDB" id="J9GG40"/>
<evidence type="ECO:0000313" key="1">
    <source>
        <dbReference type="EMBL" id="EJW98309.1"/>
    </source>
</evidence>
<gene>
    <name evidence="1" type="ORF">EVA_13580</name>
</gene>
<organism evidence="1">
    <name type="scientific">gut metagenome</name>
    <dbReference type="NCBI Taxonomy" id="749906"/>
    <lineage>
        <taxon>unclassified sequences</taxon>
        <taxon>metagenomes</taxon>
        <taxon>organismal metagenomes</taxon>
    </lineage>
</organism>
<name>J9GG40_9ZZZZ</name>
<sequence length="34" mass="3841">MEVAVFIDCDRLFFADVDLGYRTILQVYTDAAIG</sequence>
<dbReference type="EMBL" id="AMCI01004322">
    <property type="protein sequence ID" value="EJW98309.1"/>
    <property type="molecule type" value="Genomic_DNA"/>
</dbReference>
<reference evidence="1" key="1">
    <citation type="journal article" date="2012" name="PLoS ONE">
        <title>Gene sets for utilization of primary and secondary nutrition supplies in the distal gut of endangered iberian lynx.</title>
        <authorList>
            <person name="Alcaide M."/>
            <person name="Messina E."/>
            <person name="Richter M."/>
            <person name="Bargiela R."/>
            <person name="Peplies J."/>
            <person name="Huws S.A."/>
            <person name="Newbold C.J."/>
            <person name="Golyshin P.N."/>
            <person name="Simon M.A."/>
            <person name="Lopez G."/>
            <person name="Yakimov M.M."/>
            <person name="Ferrer M."/>
        </authorList>
    </citation>
    <scope>NUCLEOTIDE SEQUENCE</scope>
</reference>
<accession>J9GG40</accession>
<comment type="caution">
    <text evidence="1">The sequence shown here is derived from an EMBL/GenBank/DDBJ whole genome shotgun (WGS) entry which is preliminary data.</text>
</comment>
<proteinExistence type="predicted"/>
<protein>
    <submittedName>
        <fullName evidence="1">Uncharacterized protein</fullName>
    </submittedName>
</protein>